<organism evidence="1 2">
    <name type="scientific">Christiangramia antarctica</name>
    <dbReference type="NCBI Taxonomy" id="2058158"/>
    <lineage>
        <taxon>Bacteria</taxon>
        <taxon>Pseudomonadati</taxon>
        <taxon>Bacteroidota</taxon>
        <taxon>Flavobacteriia</taxon>
        <taxon>Flavobacteriales</taxon>
        <taxon>Flavobacteriaceae</taxon>
        <taxon>Christiangramia</taxon>
    </lineage>
</organism>
<protein>
    <submittedName>
        <fullName evidence="1">Uncharacterized protein</fullName>
    </submittedName>
</protein>
<accession>A0ABW5X4W3</accession>
<keyword evidence="2" id="KW-1185">Reference proteome</keyword>
<dbReference type="RefSeq" id="WP_251742707.1">
    <property type="nucleotide sequence ID" value="NZ_JBHUOJ010000010.1"/>
</dbReference>
<dbReference type="Proteomes" id="UP001597438">
    <property type="component" value="Unassembled WGS sequence"/>
</dbReference>
<proteinExistence type="predicted"/>
<gene>
    <name evidence="1" type="ORF">ACFSYS_06195</name>
</gene>
<reference evidence="2" key="1">
    <citation type="journal article" date="2019" name="Int. J. Syst. Evol. Microbiol.">
        <title>The Global Catalogue of Microorganisms (GCM) 10K type strain sequencing project: providing services to taxonomists for standard genome sequencing and annotation.</title>
        <authorList>
            <consortium name="The Broad Institute Genomics Platform"/>
            <consortium name="The Broad Institute Genome Sequencing Center for Infectious Disease"/>
            <person name="Wu L."/>
            <person name="Ma J."/>
        </authorList>
    </citation>
    <scope>NUCLEOTIDE SEQUENCE [LARGE SCALE GENOMIC DNA]</scope>
    <source>
        <strain evidence="2">KCTC 52925</strain>
    </source>
</reference>
<name>A0ABW5X4W3_9FLAO</name>
<sequence>MKFLAFFLIVFSFSEIVAQKEIQMKLESGIENAALQSILMFENITFETLKFEGQLKKRQYQVAIKEYKNGELIGEEILFDGTESEYFRIKTDSLTLQMITKTDHENLYIQLTGNGFSSRKLHYKIFPEKGNYVVKDFLGAIDFKTVPSENSFPIYGIITPTLYKDGSSSYCAVAQSGVPPEKLVEKFDIPHYFLIQMRFL</sequence>
<evidence type="ECO:0000313" key="2">
    <source>
        <dbReference type="Proteomes" id="UP001597438"/>
    </source>
</evidence>
<comment type="caution">
    <text evidence="1">The sequence shown here is derived from an EMBL/GenBank/DDBJ whole genome shotgun (WGS) entry which is preliminary data.</text>
</comment>
<dbReference type="EMBL" id="JBHUOJ010000010">
    <property type="protein sequence ID" value="MFD2832874.1"/>
    <property type="molecule type" value="Genomic_DNA"/>
</dbReference>
<evidence type="ECO:0000313" key="1">
    <source>
        <dbReference type="EMBL" id="MFD2832874.1"/>
    </source>
</evidence>